<dbReference type="GO" id="GO:0003676">
    <property type="term" value="F:nucleic acid binding"/>
    <property type="evidence" value="ECO:0007669"/>
    <property type="project" value="InterPro"/>
</dbReference>
<evidence type="ECO:0000256" key="2">
    <source>
        <dbReference type="ARBA" id="ARBA00022801"/>
    </source>
</evidence>
<evidence type="ECO:0000256" key="3">
    <source>
        <dbReference type="ARBA" id="ARBA00022806"/>
    </source>
</evidence>
<keyword evidence="7" id="KW-1185">Reference proteome</keyword>
<organism evidence="6 7">
    <name type="scientific">Olea europaea subsp. europaea</name>
    <dbReference type="NCBI Taxonomy" id="158383"/>
    <lineage>
        <taxon>Eukaryota</taxon>
        <taxon>Viridiplantae</taxon>
        <taxon>Streptophyta</taxon>
        <taxon>Embryophyta</taxon>
        <taxon>Tracheophyta</taxon>
        <taxon>Spermatophyta</taxon>
        <taxon>Magnoliopsida</taxon>
        <taxon>eudicotyledons</taxon>
        <taxon>Gunneridae</taxon>
        <taxon>Pentapetalae</taxon>
        <taxon>asterids</taxon>
        <taxon>lamiids</taxon>
        <taxon>Lamiales</taxon>
        <taxon>Oleaceae</taxon>
        <taxon>Oleeae</taxon>
        <taxon>Olea</taxon>
    </lineage>
</organism>
<dbReference type="Gene3D" id="3.40.50.300">
    <property type="entry name" value="P-loop containing nucleotide triphosphate hydrolases"/>
    <property type="match status" value="1"/>
</dbReference>
<feature type="domain" description="Helicase ATP-binding" evidence="5">
    <location>
        <begin position="12"/>
        <end position="101"/>
    </location>
</feature>
<reference evidence="6 7" key="1">
    <citation type="submission" date="2019-12" db="EMBL/GenBank/DDBJ databases">
        <authorList>
            <person name="Alioto T."/>
            <person name="Alioto T."/>
            <person name="Gomez Garrido J."/>
        </authorList>
    </citation>
    <scope>NUCLEOTIDE SEQUENCE [LARGE SCALE GENOMIC DNA]</scope>
</reference>
<protein>
    <submittedName>
        <fullName evidence="6">RNA helicase 36, partial</fullName>
    </submittedName>
</protein>
<keyword evidence="1" id="KW-0547">Nucleotide-binding</keyword>
<dbReference type="PANTHER" id="PTHR47959:SF24">
    <property type="entry name" value="ATP-DEPENDENT RNA HELICASE"/>
    <property type="match status" value="1"/>
</dbReference>
<dbReference type="GO" id="GO:0005829">
    <property type="term" value="C:cytosol"/>
    <property type="evidence" value="ECO:0007669"/>
    <property type="project" value="TreeGrafter"/>
</dbReference>
<dbReference type="EMBL" id="CACTIH010002100">
    <property type="protein sequence ID" value="CAA2973371.1"/>
    <property type="molecule type" value="Genomic_DNA"/>
</dbReference>
<dbReference type="Gramene" id="OE9A083193T1">
    <property type="protein sequence ID" value="OE9A083193C1"/>
    <property type="gene ID" value="OE9A083193"/>
</dbReference>
<dbReference type="GO" id="GO:0016787">
    <property type="term" value="F:hydrolase activity"/>
    <property type="evidence" value="ECO:0007669"/>
    <property type="project" value="UniProtKB-KW"/>
</dbReference>
<dbReference type="AlphaFoldDB" id="A0A8S0R3R9"/>
<gene>
    <name evidence="6" type="ORF">OLEA9_A083193</name>
</gene>
<accession>A0A8S0R3R9</accession>
<dbReference type="Proteomes" id="UP000594638">
    <property type="component" value="Unassembled WGS sequence"/>
</dbReference>
<keyword evidence="3 6" id="KW-0347">Helicase</keyword>
<dbReference type="GO" id="GO:0003724">
    <property type="term" value="F:RNA helicase activity"/>
    <property type="evidence" value="ECO:0007669"/>
    <property type="project" value="TreeGrafter"/>
</dbReference>
<dbReference type="InterPro" id="IPR014001">
    <property type="entry name" value="Helicase_ATP-bd"/>
</dbReference>
<proteinExistence type="predicted"/>
<dbReference type="PROSITE" id="PS51192">
    <property type="entry name" value="HELICASE_ATP_BIND_1"/>
    <property type="match status" value="1"/>
</dbReference>
<name>A0A8S0R3R9_OLEEU</name>
<evidence type="ECO:0000259" key="5">
    <source>
        <dbReference type="PROSITE" id="PS51192"/>
    </source>
</evidence>
<dbReference type="GO" id="GO:0005524">
    <property type="term" value="F:ATP binding"/>
    <property type="evidence" value="ECO:0007669"/>
    <property type="project" value="UniProtKB-KW"/>
</dbReference>
<keyword evidence="4" id="KW-0067">ATP-binding</keyword>
<comment type="caution">
    <text evidence="6">The sequence shown here is derived from an EMBL/GenBank/DDBJ whole genome shotgun (WGS) entry which is preliminary data.</text>
</comment>
<dbReference type="PANTHER" id="PTHR47959">
    <property type="entry name" value="ATP-DEPENDENT RNA HELICASE RHLE-RELATED"/>
    <property type="match status" value="1"/>
</dbReference>
<dbReference type="SUPFAM" id="SSF52540">
    <property type="entry name" value="P-loop containing nucleoside triphosphate hydrolases"/>
    <property type="match status" value="1"/>
</dbReference>
<dbReference type="InterPro" id="IPR050079">
    <property type="entry name" value="DEAD_box_RNA_helicase"/>
</dbReference>
<evidence type="ECO:0000313" key="7">
    <source>
        <dbReference type="Proteomes" id="UP000594638"/>
    </source>
</evidence>
<keyword evidence="2" id="KW-0378">Hydrolase</keyword>
<evidence type="ECO:0000256" key="1">
    <source>
        <dbReference type="ARBA" id="ARBA00022741"/>
    </source>
</evidence>
<dbReference type="InterPro" id="IPR027417">
    <property type="entry name" value="P-loop_NTPase"/>
</dbReference>
<sequence>MKQPTPVQRHCIPKILAGQNVFGLAQIESGKTAAFALPILQHLSKDPYGVFALVLTHTRELAYKLVEQFRAFGAGVNLRDTVIVGDMDMINEAQTLMQRLM</sequence>
<dbReference type="OrthoDB" id="10261904at2759"/>
<dbReference type="Pfam" id="PF00270">
    <property type="entry name" value="DEAD"/>
    <property type="match status" value="1"/>
</dbReference>
<evidence type="ECO:0000256" key="4">
    <source>
        <dbReference type="ARBA" id="ARBA00022840"/>
    </source>
</evidence>
<dbReference type="InterPro" id="IPR011545">
    <property type="entry name" value="DEAD/DEAH_box_helicase_dom"/>
</dbReference>
<evidence type="ECO:0000313" key="6">
    <source>
        <dbReference type="EMBL" id="CAA2973371.1"/>
    </source>
</evidence>